<dbReference type="RefSeq" id="WP_394819442.1">
    <property type="nucleotide sequence ID" value="NZ_JAWJZY010000002.1"/>
</dbReference>
<gene>
    <name evidence="1" type="ORF">DOFOFD_05815</name>
</gene>
<reference evidence="1 2" key="1">
    <citation type="submission" date="2023-10" db="EMBL/GenBank/DDBJ databases">
        <title>Sorlinia euscelidii gen. nov., sp. nov., an acetic acid bacteria isolated from the gut of Euscelidius variegatus emitter.</title>
        <authorList>
            <person name="Michoud G."/>
            <person name="Marasco R."/>
            <person name="Seferji K."/>
            <person name="Gonella E."/>
            <person name="Garuglieri E."/>
            <person name="Alma A."/>
            <person name="Mapelli F."/>
            <person name="Borin S."/>
            <person name="Daffonchio D."/>
            <person name="Crotti E."/>
        </authorList>
    </citation>
    <scope>NUCLEOTIDE SEQUENCE [LARGE SCALE GENOMIC DNA]</scope>
    <source>
        <strain evidence="1 2">EV16P</strain>
    </source>
</reference>
<protein>
    <submittedName>
        <fullName evidence="1">DUF3383 domain-containing protein</fullName>
    </submittedName>
</protein>
<comment type="caution">
    <text evidence="1">The sequence shown here is derived from an EMBL/GenBank/DDBJ whole genome shotgun (WGS) entry which is preliminary data.</text>
</comment>
<proteinExistence type="predicted"/>
<keyword evidence="2" id="KW-1185">Reference proteome</keyword>
<dbReference type="Proteomes" id="UP001312908">
    <property type="component" value="Unassembled WGS sequence"/>
</dbReference>
<dbReference type="EMBL" id="JAWJZY010000002">
    <property type="protein sequence ID" value="MEE8658523.1"/>
    <property type="molecule type" value="Genomic_DNA"/>
</dbReference>
<dbReference type="Pfam" id="PF11863">
    <property type="entry name" value="DUF3383"/>
    <property type="match status" value="2"/>
</dbReference>
<dbReference type="InterPro" id="IPR021808">
    <property type="entry name" value="DUF3383"/>
</dbReference>
<evidence type="ECO:0000313" key="1">
    <source>
        <dbReference type="EMBL" id="MEE8658523.1"/>
    </source>
</evidence>
<sequence>MADTLGSIPIDTIVKVVPSALGVGVGVTFINALILTQSAVIPSGALKVYTSSADVQKDFTATSVEAKMAAVYFSGYEGAIKLPTKLYFYGASAGESSTASSPTDLMNAVVNQTQDFSGFTTAWEPTLSEKQAFATWTGSQNLRFWYVAWDTDDQAIVSSGSTSFGTWLQTQNIDGTTAIYKDPNAAALCLGWMASLNFDAANGRTVLAQRRNGLVTPSVTDATTAAALQGNGYSFYGAYANGLGRFEFLRDGAVSGQFLWADSYINQIWMNASMQSALMNLLNTAGQIPYTTQGDGLVSAAVKDVIDQAISFGAIRAGVTLTAAQKLEIKEAAGADIADTIQYSGWYFQPNASSAPATVRVARRSPSSKFWYTDGQSVQSFLVASMEVQ</sequence>
<evidence type="ECO:0000313" key="2">
    <source>
        <dbReference type="Proteomes" id="UP001312908"/>
    </source>
</evidence>
<accession>A0ABU7U200</accession>
<organism evidence="1 2">
    <name type="scientific">Sorlinia euscelidii</name>
    <dbReference type="NCBI Taxonomy" id="3081148"/>
    <lineage>
        <taxon>Bacteria</taxon>
        <taxon>Pseudomonadati</taxon>
        <taxon>Pseudomonadota</taxon>
        <taxon>Alphaproteobacteria</taxon>
        <taxon>Acetobacterales</taxon>
        <taxon>Acetobacteraceae</taxon>
        <taxon>Sorlinia</taxon>
    </lineage>
</organism>
<name>A0ABU7U200_9PROT</name>